<accession>A0ABM0XIY3</accession>
<reference evidence="4" key="1">
    <citation type="journal article" date="2014" name="Nat. Commun.">
        <title>The emerging biofuel crop Camelina sativa retains a highly undifferentiated hexaploid genome structure.</title>
        <authorList>
            <person name="Kagale S."/>
            <person name="Koh C."/>
            <person name="Nixon J."/>
            <person name="Bollina V."/>
            <person name="Clarke W.E."/>
            <person name="Tuteja R."/>
            <person name="Spillane C."/>
            <person name="Robinson S.J."/>
            <person name="Links M.G."/>
            <person name="Clarke C."/>
            <person name="Higgins E.E."/>
            <person name="Huebert T."/>
            <person name="Sharpe A.G."/>
            <person name="Parkin I.A."/>
        </authorList>
    </citation>
    <scope>NUCLEOTIDE SEQUENCE [LARGE SCALE GENOMIC DNA]</scope>
    <source>
        <strain evidence="4">cv. DH55</strain>
    </source>
</reference>
<evidence type="ECO:0000256" key="1">
    <source>
        <dbReference type="ARBA" id="ARBA00023013"/>
    </source>
</evidence>
<reference evidence="5" key="2">
    <citation type="submission" date="2025-08" db="UniProtKB">
        <authorList>
            <consortium name="RefSeq"/>
        </authorList>
    </citation>
    <scope>IDENTIFICATION</scope>
    <source>
        <tissue evidence="5">Leaf</tissue>
    </source>
</reference>
<keyword evidence="2" id="KW-0131">Cell cycle</keyword>
<dbReference type="PANTHER" id="PTHR33142">
    <property type="entry name" value="CYCLIN-DEPENDENT PROTEIN KINASE INHIBITOR SMR13"/>
    <property type="match status" value="1"/>
</dbReference>
<name>A0ABM0XIY3_CAMSA</name>
<evidence type="ECO:0000256" key="3">
    <source>
        <dbReference type="SAM" id="MobiDB-lite"/>
    </source>
</evidence>
<evidence type="ECO:0000256" key="2">
    <source>
        <dbReference type="ARBA" id="ARBA00023306"/>
    </source>
</evidence>
<keyword evidence="4" id="KW-1185">Reference proteome</keyword>
<dbReference type="RefSeq" id="XP_010486666.1">
    <property type="nucleotide sequence ID" value="XM_010488364.1"/>
</dbReference>
<organism evidence="4 5">
    <name type="scientific">Camelina sativa</name>
    <name type="common">False flax</name>
    <name type="synonym">Myagrum sativum</name>
    <dbReference type="NCBI Taxonomy" id="90675"/>
    <lineage>
        <taxon>Eukaryota</taxon>
        <taxon>Viridiplantae</taxon>
        <taxon>Streptophyta</taxon>
        <taxon>Embryophyta</taxon>
        <taxon>Tracheophyta</taxon>
        <taxon>Spermatophyta</taxon>
        <taxon>Magnoliopsida</taxon>
        <taxon>eudicotyledons</taxon>
        <taxon>Gunneridae</taxon>
        <taxon>Pentapetalae</taxon>
        <taxon>rosids</taxon>
        <taxon>malvids</taxon>
        <taxon>Brassicales</taxon>
        <taxon>Brassicaceae</taxon>
        <taxon>Camelineae</taxon>
        <taxon>Camelina</taxon>
    </lineage>
</organism>
<sequence length="130" mass="14660">MDLELLQDLSKFNFPAPIKIRSKTSKAKNEEGDDDEDVLSCSTPTSQEHKIPSVVDSPPPAPRKPRQPPSAPSATASRMIRSISCKRKLLVSTCEIVMNREEIDRFFSSVYNETSTTAKRRRSYPYCAPR</sequence>
<protein>
    <submittedName>
        <fullName evidence="5">Cyclin-dependent protein kinase inhibitor SMR1</fullName>
    </submittedName>
</protein>
<evidence type="ECO:0000313" key="4">
    <source>
        <dbReference type="Proteomes" id="UP000694864"/>
    </source>
</evidence>
<dbReference type="GeneID" id="104764766"/>
<evidence type="ECO:0000313" key="5">
    <source>
        <dbReference type="RefSeq" id="XP_010486666.1"/>
    </source>
</evidence>
<dbReference type="GO" id="GO:0004860">
    <property type="term" value="F:protein kinase inhibitor activity"/>
    <property type="evidence" value="ECO:0007669"/>
    <property type="project" value="UniProtKB-KW"/>
</dbReference>
<feature type="compositionally biased region" description="Pro residues" evidence="3">
    <location>
        <begin position="57"/>
        <end position="71"/>
    </location>
</feature>
<dbReference type="Proteomes" id="UP000694864">
    <property type="component" value="Chromosome 19"/>
</dbReference>
<gene>
    <name evidence="5" type="primary">LOC104764766</name>
</gene>
<dbReference type="InterPro" id="IPR040389">
    <property type="entry name" value="SMR"/>
</dbReference>
<feature type="region of interest" description="Disordered" evidence="3">
    <location>
        <begin position="22"/>
        <end position="78"/>
    </location>
</feature>
<dbReference type="PANTHER" id="PTHR33142:SF13">
    <property type="entry name" value="CYCLIN-DEPENDENT PROTEIN KINASE INHIBITOR SMR1"/>
    <property type="match status" value="1"/>
</dbReference>
<proteinExistence type="predicted"/>
<keyword evidence="1 5" id="KW-0649">Protein kinase inhibitor</keyword>